<accession>A0A6J8CYY9</accession>
<feature type="compositionally biased region" description="Low complexity" evidence="1">
    <location>
        <begin position="104"/>
        <end position="134"/>
    </location>
</feature>
<name>A0A6J8CYY9_MYTCO</name>
<dbReference type="Proteomes" id="UP000507470">
    <property type="component" value="Unassembled WGS sequence"/>
</dbReference>
<evidence type="ECO:0000313" key="2">
    <source>
        <dbReference type="EMBL" id="CAC5400152.1"/>
    </source>
</evidence>
<proteinExistence type="predicted"/>
<evidence type="ECO:0000256" key="1">
    <source>
        <dbReference type="SAM" id="MobiDB-lite"/>
    </source>
</evidence>
<dbReference type="EMBL" id="CACVKT020006176">
    <property type="protein sequence ID" value="CAC5400152.1"/>
    <property type="molecule type" value="Genomic_DNA"/>
</dbReference>
<keyword evidence="3" id="KW-1185">Reference proteome</keyword>
<sequence>MTPNNSPLPIVPTNQSPNSILLTSSSSEQASPASRPASSASKPTSSASKPASSTSKSESSIYKPSSLTSLTSKPTSCTSKPASTASKSESSTYKPTSSAFNMFKPASSISKPASSASKSESSTYKPSSLTSKPSATYLSPTPKVHNKETPSLPVVLPPSTNKEELTAAEETISQKKAMEILTLGSNGSELPIVERRMLKKSLS</sequence>
<evidence type="ECO:0000313" key="3">
    <source>
        <dbReference type="Proteomes" id="UP000507470"/>
    </source>
</evidence>
<protein>
    <submittedName>
        <fullName evidence="2">Uncharacterized protein</fullName>
    </submittedName>
</protein>
<feature type="compositionally biased region" description="Low complexity" evidence="1">
    <location>
        <begin position="16"/>
        <end position="92"/>
    </location>
</feature>
<feature type="compositionally biased region" description="Polar residues" evidence="1">
    <location>
        <begin position="1"/>
        <end position="15"/>
    </location>
</feature>
<reference evidence="2 3" key="1">
    <citation type="submission" date="2020-06" db="EMBL/GenBank/DDBJ databases">
        <authorList>
            <person name="Li R."/>
            <person name="Bekaert M."/>
        </authorList>
    </citation>
    <scope>NUCLEOTIDE SEQUENCE [LARGE SCALE GENOMIC DNA]</scope>
    <source>
        <strain evidence="3">wild</strain>
    </source>
</reference>
<gene>
    <name evidence="2" type="ORF">MCOR_34366</name>
</gene>
<feature type="region of interest" description="Disordered" evidence="1">
    <location>
        <begin position="1"/>
        <end position="160"/>
    </location>
</feature>
<dbReference type="AlphaFoldDB" id="A0A6J8CYY9"/>
<organism evidence="2 3">
    <name type="scientific">Mytilus coruscus</name>
    <name type="common">Sea mussel</name>
    <dbReference type="NCBI Taxonomy" id="42192"/>
    <lineage>
        <taxon>Eukaryota</taxon>
        <taxon>Metazoa</taxon>
        <taxon>Spiralia</taxon>
        <taxon>Lophotrochozoa</taxon>
        <taxon>Mollusca</taxon>
        <taxon>Bivalvia</taxon>
        <taxon>Autobranchia</taxon>
        <taxon>Pteriomorphia</taxon>
        <taxon>Mytilida</taxon>
        <taxon>Mytiloidea</taxon>
        <taxon>Mytilidae</taxon>
        <taxon>Mytilinae</taxon>
        <taxon>Mytilus</taxon>
    </lineage>
</organism>